<reference evidence="2" key="1">
    <citation type="submission" date="2020-01" db="EMBL/GenBank/DDBJ databases">
        <title>Sphingomonas sp. strain CSW-10.</title>
        <authorList>
            <person name="Chen W.-M."/>
        </authorList>
    </citation>
    <scope>NUCLEOTIDE SEQUENCE [LARGE SCALE GENOMIC DNA]</scope>
    <source>
        <strain evidence="2">FSY-8</strain>
    </source>
</reference>
<proteinExistence type="predicted"/>
<organism evidence="1 2">
    <name type="scientific">Novosphingobium ovatum</name>
    <dbReference type="NCBI Taxonomy" id="1908523"/>
    <lineage>
        <taxon>Bacteria</taxon>
        <taxon>Pseudomonadati</taxon>
        <taxon>Pseudomonadota</taxon>
        <taxon>Alphaproteobacteria</taxon>
        <taxon>Sphingomonadales</taxon>
        <taxon>Sphingomonadaceae</taxon>
        <taxon>Novosphingobium</taxon>
    </lineage>
</organism>
<evidence type="ECO:0000313" key="1">
    <source>
        <dbReference type="EMBL" id="NBC36396.1"/>
    </source>
</evidence>
<sequence length="105" mass="11002">MSTGLMRLQLGLLSVALSLCTLVPLMSSAAILIPLRGVDTPAAWASRQGLPLLGHGRVPGSVLVYGPSAELGWRALRAGVLMVPVPEMMCSGKRTGTAPLRHNTM</sequence>
<dbReference type="EMBL" id="JAAAPO010000002">
    <property type="protein sequence ID" value="NBC36396.1"/>
    <property type="molecule type" value="Genomic_DNA"/>
</dbReference>
<protein>
    <submittedName>
        <fullName evidence="1">Uncharacterized protein</fullName>
    </submittedName>
</protein>
<evidence type="ECO:0000313" key="2">
    <source>
        <dbReference type="Proteomes" id="UP000753724"/>
    </source>
</evidence>
<keyword evidence="2" id="KW-1185">Reference proteome</keyword>
<dbReference type="Proteomes" id="UP000753724">
    <property type="component" value="Unassembled WGS sequence"/>
</dbReference>
<gene>
    <name evidence="1" type="ORF">GTZ99_07495</name>
</gene>
<accession>A0ABW9XCX5</accession>
<comment type="caution">
    <text evidence="1">The sequence shown here is derived from an EMBL/GenBank/DDBJ whole genome shotgun (WGS) entry which is preliminary data.</text>
</comment>
<name>A0ABW9XCX5_9SPHN</name>